<feature type="domain" description="Type I restriction enzyme R protein N-terminal" evidence="1">
    <location>
        <begin position="35"/>
        <end position="144"/>
    </location>
</feature>
<dbReference type="Pfam" id="PF13588">
    <property type="entry name" value="HSDR_N_2"/>
    <property type="match status" value="1"/>
</dbReference>
<sequence>MQKLNLPSYSFNFKNTKNKTLIFDKFRKKYVVLTPEEWVRQHVAHFLHEEKKYPISLISIEKQLLINNLKKRTDIIIFNAFGNPEIMVECKAPTIKITQKTFDQIARYNLKIKANYLFVTNGLDHFYCQMDFENETYIFLKELPDFIKKTL</sequence>
<comment type="caution">
    <text evidence="2">The sequence shown here is derived from an EMBL/GenBank/DDBJ whole genome shotgun (WGS) entry which is preliminary data.</text>
</comment>
<keyword evidence="2" id="KW-0255">Endonuclease</keyword>
<keyword evidence="2" id="KW-0540">Nuclease</keyword>
<keyword evidence="2" id="KW-0378">Hydrolase</keyword>
<keyword evidence="3" id="KW-1185">Reference proteome</keyword>
<proteinExistence type="predicted"/>
<dbReference type="AlphaFoldDB" id="A0A2S7WAJ7"/>
<accession>A0A2S7WAJ7</accession>
<dbReference type="Proteomes" id="UP000237608">
    <property type="component" value="Unassembled WGS sequence"/>
</dbReference>
<dbReference type="OrthoDB" id="9790377at2"/>
<dbReference type="GO" id="GO:0004519">
    <property type="term" value="F:endonuclease activity"/>
    <property type="evidence" value="ECO:0007669"/>
    <property type="project" value="UniProtKB-KW"/>
</dbReference>
<protein>
    <submittedName>
        <fullName evidence="2">Restriction endonuclease subunit R</fullName>
    </submittedName>
</protein>
<evidence type="ECO:0000313" key="2">
    <source>
        <dbReference type="EMBL" id="PQJ74623.1"/>
    </source>
</evidence>
<dbReference type="RefSeq" id="WP_105045774.1">
    <property type="nucleotide sequence ID" value="NZ_CP150662.1"/>
</dbReference>
<dbReference type="InterPro" id="IPR029464">
    <property type="entry name" value="HSDR_N"/>
</dbReference>
<dbReference type="EMBL" id="MSCL01000001">
    <property type="protein sequence ID" value="PQJ74623.1"/>
    <property type="molecule type" value="Genomic_DNA"/>
</dbReference>
<evidence type="ECO:0000259" key="1">
    <source>
        <dbReference type="Pfam" id="PF13588"/>
    </source>
</evidence>
<evidence type="ECO:0000313" key="3">
    <source>
        <dbReference type="Proteomes" id="UP000237608"/>
    </source>
</evidence>
<organism evidence="2 3">
    <name type="scientific">Polaribacter gangjinensis</name>
    <dbReference type="NCBI Taxonomy" id="574710"/>
    <lineage>
        <taxon>Bacteria</taxon>
        <taxon>Pseudomonadati</taxon>
        <taxon>Bacteroidota</taxon>
        <taxon>Flavobacteriia</taxon>
        <taxon>Flavobacteriales</taxon>
        <taxon>Flavobacteriaceae</taxon>
    </lineage>
</organism>
<name>A0A2S7WAJ7_9FLAO</name>
<reference evidence="2 3" key="1">
    <citation type="submission" date="2016-12" db="EMBL/GenBank/DDBJ databases">
        <title>Trade-off between light-utilization and light-protection in marine flavobacteria.</title>
        <authorList>
            <person name="Kumagai Y."/>
            <person name="Yoshizawa S."/>
            <person name="Kogure K."/>
            <person name="Iwasaki W."/>
        </authorList>
    </citation>
    <scope>NUCLEOTIDE SEQUENCE [LARGE SCALE GENOMIC DNA]</scope>
    <source>
        <strain evidence="2 3">KCTC 22729</strain>
    </source>
</reference>
<gene>
    <name evidence="2" type="ORF">BTO13_04850</name>
</gene>